<dbReference type="EMBL" id="JABBGM010000003">
    <property type="protein sequence ID" value="NML93925.1"/>
    <property type="molecule type" value="Genomic_DNA"/>
</dbReference>
<dbReference type="SUPFAM" id="SSF158634">
    <property type="entry name" value="RPA2825-like"/>
    <property type="match status" value="1"/>
</dbReference>
<comment type="caution">
    <text evidence="3">The sequence shown here is derived from an EMBL/GenBank/DDBJ whole genome shotgun (WGS) entry which is preliminary data.</text>
</comment>
<evidence type="ECO:0000259" key="2">
    <source>
        <dbReference type="Pfam" id="PF12200"/>
    </source>
</evidence>
<feature type="region of interest" description="Disordered" evidence="1">
    <location>
        <begin position="1"/>
        <end position="45"/>
    </location>
</feature>
<evidence type="ECO:0000256" key="1">
    <source>
        <dbReference type="SAM" id="MobiDB-lite"/>
    </source>
</evidence>
<protein>
    <submittedName>
        <fullName evidence="3">DUF3597 domain-containing protein</fullName>
    </submittedName>
</protein>
<sequence length="136" mass="14119">MDAISFKGTRPTQTGQHHDAPAQAAPVPSAAGAAPQAAPAPAVPPATAAPVLQDVDVEAQLAQLAQGKNLNWQSSIVDLMKLVGIDSSLDNRKELARELGYTGALDGSAEMNIWLHKATMRKLAENGGKVPASMTD</sequence>
<accession>A0A7Y0BPD6</accession>
<feature type="domain" description="DUF3597" evidence="2">
    <location>
        <begin position="18"/>
        <end position="131"/>
    </location>
</feature>
<organism evidence="3 4">
    <name type="scientific">Novosphingobium olei</name>
    <dbReference type="NCBI Taxonomy" id="2728851"/>
    <lineage>
        <taxon>Bacteria</taxon>
        <taxon>Pseudomonadati</taxon>
        <taxon>Pseudomonadota</taxon>
        <taxon>Alphaproteobacteria</taxon>
        <taxon>Sphingomonadales</taxon>
        <taxon>Sphingomonadaceae</taxon>
        <taxon>Novosphingobium</taxon>
    </lineage>
</organism>
<dbReference type="Pfam" id="PF12200">
    <property type="entry name" value="DUF3597"/>
    <property type="match status" value="1"/>
</dbReference>
<name>A0A7Y0BPD6_9SPHN</name>
<gene>
    <name evidence="3" type="ORF">HHL27_09615</name>
</gene>
<reference evidence="3 4" key="1">
    <citation type="submission" date="2020-04" db="EMBL/GenBank/DDBJ databases">
        <title>Novosphingobium sp. TW-4 isolated from soil.</title>
        <authorList>
            <person name="Dahal R.H."/>
            <person name="Chaudhary D.K."/>
        </authorList>
    </citation>
    <scope>NUCLEOTIDE SEQUENCE [LARGE SCALE GENOMIC DNA]</scope>
    <source>
        <strain evidence="3 4">TW-4</strain>
    </source>
</reference>
<proteinExistence type="predicted"/>
<dbReference type="InterPro" id="IPR022016">
    <property type="entry name" value="DUF3597"/>
</dbReference>
<evidence type="ECO:0000313" key="4">
    <source>
        <dbReference type="Proteomes" id="UP000583556"/>
    </source>
</evidence>
<feature type="compositionally biased region" description="Low complexity" evidence="1">
    <location>
        <begin position="21"/>
        <end position="45"/>
    </location>
</feature>
<dbReference type="Proteomes" id="UP000583556">
    <property type="component" value="Unassembled WGS sequence"/>
</dbReference>
<dbReference type="AlphaFoldDB" id="A0A7Y0BPD6"/>
<evidence type="ECO:0000313" key="3">
    <source>
        <dbReference type="EMBL" id="NML93925.1"/>
    </source>
</evidence>
<keyword evidence="4" id="KW-1185">Reference proteome</keyword>